<keyword evidence="3" id="KW-0812">Transmembrane</keyword>
<dbReference type="OrthoDB" id="2105912at2759"/>
<proteinExistence type="predicted"/>
<keyword evidence="6" id="KW-1185">Reference proteome</keyword>
<sequence>MTKENHVDVLKAPPLSIASVTHGRNEIVKRAANKDTAARSSGEESKFPRMLDNKFLRKCWTIFSWTPKWCRWDPEDPPKFSLALNLLFAFASTFTVANLYYNHPILNILAIEFNVSDERASLVPTVMQAGYASGLLFLCPLGDIVRRRAFVLSLIFLTATIWLGLCLTKSFSVFLALSFIVALTTVTPQLMLPLVGDLAPPRRRATSLSIVVSGLLLGLLIARLLSGILTQYTSWRSIYWFSLGVQYLIFILLFFCMPDYPSTNPGGLNYFRMLYSIIKMLFKYPELVQACLVGFFVSSTFTSYWTTLTFLLSSPPYSYSPVKIGLFALIGIGAMFFGPFYSRVIIDRFVPFYSVVLGLCYILIGTLVGTFVGRTSIAGPIIQAFSIDLGQQTSQIANRSAIYSIEPKARNRVNTAFMLSVFCGQLMGTAAGNELYAQGGWLRSGQASAGFVGAALVVCFARGPWERGWLGWRGGWGIRRRDLEEKNSQGQTAVQQALDEISAEERGIVRRDESSTTDEKKVES</sequence>
<accession>A0A0C3HFA1</accession>
<feature type="transmembrane region" description="Helical" evidence="3">
    <location>
        <begin position="281"/>
        <end position="304"/>
    </location>
</feature>
<dbReference type="Gene3D" id="1.20.1250.20">
    <property type="entry name" value="MFS general substrate transporter like domains"/>
    <property type="match status" value="1"/>
</dbReference>
<name>A0A0C3HFA1_OIDMZ</name>
<feature type="transmembrane region" description="Helical" evidence="3">
    <location>
        <begin position="171"/>
        <end position="195"/>
    </location>
</feature>
<feature type="transmembrane region" description="Helical" evidence="3">
    <location>
        <begin position="207"/>
        <end position="226"/>
    </location>
</feature>
<reference evidence="5 6" key="1">
    <citation type="submission" date="2014-04" db="EMBL/GenBank/DDBJ databases">
        <authorList>
            <consortium name="DOE Joint Genome Institute"/>
            <person name="Kuo A."/>
            <person name="Martino E."/>
            <person name="Perotto S."/>
            <person name="Kohler A."/>
            <person name="Nagy L.G."/>
            <person name="Floudas D."/>
            <person name="Copeland A."/>
            <person name="Barry K.W."/>
            <person name="Cichocki N."/>
            <person name="Veneault-Fourrey C."/>
            <person name="LaButti K."/>
            <person name="Lindquist E.A."/>
            <person name="Lipzen A."/>
            <person name="Lundell T."/>
            <person name="Morin E."/>
            <person name="Murat C."/>
            <person name="Sun H."/>
            <person name="Tunlid A."/>
            <person name="Henrissat B."/>
            <person name="Grigoriev I.V."/>
            <person name="Hibbett D.S."/>
            <person name="Martin F."/>
            <person name="Nordberg H.P."/>
            <person name="Cantor M.N."/>
            <person name="Hua S.X."/>
        </authorList>
    </citation>
    <scope>NUCLEOTIDE SEQUENCE [LARGE SCALE GENOMIC DNA]</scope>
    <source>
        <strain evidence="5 6">Zn</strain>
    </source>
</reference>
<evidence type="ECO:0000256" key="3">
    <source>
        <dbReference type="SAM" id="Phobius"/>
    </source>
</evidence>
<feature type="transmembrane region" description="Helical" evidence="3">
    <location>
        <begin position="324"/>
        <end position="342"/>
    </location>
</feature>
<evidence type="ECO:0000256" key="1">
    <source>
        <dbReference type="ARBA" id="ARBA00004141"/>
    </source>
</evidence>
<dbReference type="GO" id="GO:0022857">
    <property type="term" value="F:transmembrane transporter activity"/>
    <property type="evidence" value="ECO:0007669"/>
    <property type="project" value="InterPro"/>
</dbReference>
<feature type="domain" description="Major facilitator superfamily (MFS) profile" evidence="4">
    <location>
        <begin position="81"/>
        <end position="524"/>
    </location>
</feature>
<feature type="region of interest" description="Disordered" evidence="2">
    <location>
        <begin position="505"/>
        <end position="524"/>
    </location>
</feature>
<dbReference type="PANTHER" id="PTHR42910">
    <property type="entry name" value="TRANSPORTER SCO4007-RELATED"/>
    <property type="match status" value="1"/>
</dbReference>
<reference evidence="6" key="2">
    <citation type="submission" date="2015-01" db="EMBL/GenBank/DDBJ databases">
        <title>Evolutionary Origins and Diversification of the Mycorrhizal Mutualists.</title>
        <authorList>
            <consortium name="DOE Joint Genome Institute"/>
            <consortium name="Mycorrhizal Genomics Consortium"/>
            <person name="Kohler A."/>
            <person name="Kuo A."/>
            <person name="Nagy L.G."/>
            <person name="Floudas D."/>
            <person name="Copeland A."/>
            <person name="Barry K.W."/>
            <person name="Cichocki N."/>
            <person name="Veneault-Fourrey C."/>
            <person name="LaButti K."/>
            <person name="Lindquist E.A."/>
            <person name="Lipzen A."/>
            <person name="Lundell T."/>
            <person name="Morin E."/>
            <person name="Murat C."/>
            <person name="Riley R."/>
            <person name="Ohm R."/>
            <person name="Sun H."/>
            <person name="Tunlid A."/>
            <person name="Henrissat B."/>
            <person name="Grigoriev I.V."/>
            <person name="Hibbett D.S."/>
            <person name="Martin F."/>
        </authorList>
    </citation>
    <scope>NUCLEOTIDE SEQUENCE [LARGE SCALE GENOMIC DNA]</scope>
    <source>
        <strain evidence="6">Zn</strain>
    </source>
</reference>
<feature type="transmembrane region" description="Helical" evidence="3">
    <location>
        <begin position="349"/>
        <end position="372"/>
    </location>
</feature>
<dbReference type="EMBL" id="KN832875">
    <property type="protein sequence ID" value="KIN01820.1"/>
    <property type="molecule type" value="Genomic_DNA"/>
</dbReference>
<evidence type="ECO:0000256" key="2">
    <source>
        <dbReference type="SAM" id="MobiDB-lite"/>
    </source>
</evidence>
<evidence type="ECO:0000313" key="5">
    <source>
        <dbReference type="EMBL" id="KIN01820.1"/>
    </source>
</evidence>
<protein>
    <recommendedName>
        <fullName evidence="4">Major facilitator superfamily (MFS) profile domain-containing protein</fullName>
    </recommendedName>
</protein>
<dbReference type="InterPro" id="IPR011701">
    <property type="entry name" value="MFS"/>
</dbReference>
<dbReference type="Pfam" id="PF07690">
    <property type="entry name" value="MFS_1"/>
    <property type="match status" value="1"/>
</dbReference>
<dbReference type="STRING" id="913774.A0A0C3HFA1"/>
<keyword evidence="3" id="KW-0472">Membrane</keyword>
<comment type="subcellular location">
    <subcellularLocation>
        <location evidence="1">Membrane</location>
        <topology evidence="1">Multi-pass membrane protein</topology>
    </subcellularLocation>
</comment>
<dbReference type="HOGENOM" id="CLU_001265_23_3_1"/>
<feature type="transmembrane region" description="Helical" evidence="3">
    <location>
        <begin position="149"/>
        <end position="165"/>
    </location>
</feature>
<organism evidence="5 6">
    <name type="scientific">Oidiodendron maius (strain Zn)</name>
    <dbReference type="NCBI Taxonomy" id="913774"/>
    <lineage>
        <taxon>Eukaryota</taxon>
        <taxon>Fungi</taxon>
        <taxon>Dikarya</taxon>
        <taxon>Ascomycota</taxon>
        <taxon>Pezizomycotina</taxon>
        <taxon>Leotiomycetes</taxon>
        <taxon>Leotiomycetes incertae sedis</taxon>
        <taxon>Myxotrichaceae</taxon>
        <taxon>Oidiodendron</taxon>
    </lineage>
</organism>
<evidence type="ECO:0000313" key="6">
    <source>
        <dbReference type="Proteomes" id="UP000054321"/>
    </source>
</evidence>
<dbReference type="PROSITE" id="PS50850">
    <property type="entry name" value="MFS"/>
    <property type="match status" value="1"/>
</dbReference>
<feature type="transmembrane region" description="Helical" evidence="3">
    <location>
        <begin position="238"/>
        <end position="260"/>
    </location>
</feature>
<evidence type="ECO:0000259" key="4">
    <source>
        <dbReference type="PROSITE" id="PS50850"/>
    </source>
</evidence>
<dbReference type="GO" id="GO:0016020">
    <property type="term" value="C:membrane"/>
    <property type="evidence" value="ECO:0007669"/>
    <property type="project" value="UniProtKB-SubCell"/>
</dbReference>
<feature type="transmembrane region" description="Helical" evidence="3">
    <location>
        <begin position="121"/>
        <end position="142"/>
    </location>
</feature>
<dbReference type="PANTHER" id="PTHR42910:SF1">
    <property type="entry name" value="MAJOR FACILITATOR SUPERFAMILY (MFS) PROFILE DOMAIN-CONTAINING PROTEIN"/>
    <property type="match status" value="1"/>
</dbReference>
<dbReference type="Proteomes" id="UP000054321">
    <property type="component" value="Unassembled WGS sequence"/>
</dbReference>
<feature type="transmembrane region" description="Helical" evidence="3">
    <location>
        <begin position="82"/>
        <end position="101"/>
    </location>
</feature>
<keyword evidence="3" id="KW-1133">Transmembrane helix</keyword>
<dbReference type="SUPFAM" id="SSF103473">
    <property type="entry name" value="MFS general substrate transporter"/>
    <property type="match status" value="1"/>
</dbReference>
<dbReference type="InParanoid" id="A0A0C3HFA1"/>
<dbReference type="InterPro" id="IPR020846">
    <property type="entry name" value="MFS_dom"/>
</dbReference>
<gene>
    <name evidence="5" type="ORF">OIDMADRAFT_144466</name>
</gene>
<dbReference type="AlphaFoldDB" id="A0A0C3HFA1"/>
<dbReference type="InterPro" id="IPR036259">
    <property type="entry name" value="MFS_trans_sf"/>
</dbReference>
<dbReference type="CDD" id="cd17324">
    <property type="entry name" value="MFS_NepI_like"/>
    <property type="match status" value="1"/>
</dbReference>